<keyword evidence="4" id="KW-1185">Reference proteome</keyword>
<feature type="domain" description="PH" evidence="1">
    <location>
        <begin position="235"/>
        <end position="351"/>
    </location>
</feature>
<dbReference type="Gene3D" id="1.10.8.270">
    <property type="entry name" value="putative rabgap domain of human tbc1 domain family member 14 like domains"/>
    <property type="match status" value="1"/>
</dbReference>
<dbReference type="CDD" id="cd00821">
    <property type="entry name" value="PH"/>
    <property type="match status" value="2"/>
</dbReference>
<dbReference type="InterPro" id="IPR000195">
    <property type="entry name" value="Rab-GAP-TBC_dom"/>
</dbReference>
<name>A0A976IFJ7_BRELC</name>
<dbReference type="Pfam" id="PF00169">
    <property type="entry name" value="PH"/>
    <property type="match status" value="2"/>
</dbReference>
<dbReference type="Proteomes" id="UP000294530">
    <property type="component" value="Unassembled WGS sequence"/>
</dbReference>
<dbReference type="Gene3D" id="1.10.472.80">
    <property type="entry name" value="Ypt/Rab-GAP domain of gyp1p, domain 3"/>
    <property type="match status" value="1"/>
</dbReference>
<evidence type="ECO:0000313" key="4">
    <source>
        <dbReference type="Proteomes" id="UP000294530"/>
    </source>
</evidence>
<dbReference type="RefSeq" id="XP_067819114.1">
    <property type="nucleotide sequence ID" value="XM_067965691.1"/>
</dbReference>
<dbReference type="InterPro" id="IPR001849">
    <property type="entry name" value="PH_domain"/>
</dbReference>
<dbReference type="PROSITE" id="PS50086">
    <property type="entry name" value="TBC_RABGAP"/>
    <property type="match status" value="1"/>
</dbReference>
<evidence type="ECO:0000259" key="1">
    <source>
        <dbReference type="PROSITE" id="PS50003"/>
    </source>
</evidence>
<evidence type="ECO:0000259" key="2">
    <source>
        <dbReference type="PROSITE" id="PS50086"/>
    </source>
</evidence>
<sequence>MEGILWTRDGRSKLLRGWDRHYFVLSEASTLQEYTSDKRKKKELLSRLRRPSFESSSFSDRNDLILRQEVNIRGAQIEQLPFLRVNRQHAFQVTIIQNEVCLKLVLCARHADDMAHWITALKSAALQLEIPRHMSSSSPWRSENDSMVSHEDAFLEVTRPQRADMAQLSSVYEWIHDKCVKTSQNVTIAGVYIPRGSLLVSANDVYLETLTSQNVRKLLLEATDTLPISLRFCPSPVKWGTLRIQVATYSASFGKYRPTSRMQWKDHTVELTGNYLTCQVSKRTPSGTLRPCNKNTKRVMVLTSVQKVPELTFDRQDCFLVTTTTSHSWRFQAHSEHDCHAWIQAIQQALAIAHGVLPKHLVLPQTRTSNCCHSTPHWQQTPYSPIRFPPQPVCVPAKNIPTPSCLSNHDVLTLLPHFQRNGRMKEALQLMHQHTTLRQDYWPLIFHYALTYDPNNTTISDLIKRPLSKDDAVQVQKDLPRTSQWLAASANAPQFTPLERTQSLQDLAIILHAFLSSCHTARRTDTTTTSSCPTSFYMQGMNGLAFILLHVLQHDNHDTIVSFLRGIVACILPHVFGICMNPSKFTRCHHFELFHSLPQVGKVFQDVIQTYLPSFAMRLDHAGLPVCLLAYKWFPTLFSDVTLLASQAQLRFETLLCCWDVCFLLGVDGLFCVAVALCCVAEKDLKQLERDASAERVSATLGRVWAELTPGELINHVSHVLDSCTHPVLLKLRKTHLQQLQGDRGTWKEDDVTWKERRELSLMTVTDLDSGNVFQLSFTGTLGLLTT</sequence>
<comment type="caution">
    <text evidence="3">The sequence shown here is derived from an EMBL/GenBank/DDBJ whole genome shotgun (WGS) entry which is preliminary data.</text>
</comment>
<dbReference type="SUPFAM" id="SSF47923">
    <property type="entry name" value="Ypt/Rab-GAP domain of gyp1p"/>
    <property type="match status" value="2"/>
</dbReference>
<feature type="domain" description="Rab-GAP TBC" evidence="2">
    <location>
        <begin position="432"/>
        <end position="666"/>
    </location>
</feature>
<dbReference type="InterPro" id="IPR011993">
    <property type="entry name" value="PH-like_dom_sf"/>
</dbReference>
<proteinExistence type="predicted"/>
<dbReference type="Gene3D" id="2.30.29.30">
    <property type="entry name" value="Pleckstrin-homology domain (PH domain)/Phosphotyrosine-binding domain (PTB)"/>
    <property type="match status" value="2"/>
</dbReference>
<feature type="domain" description="PH" evidence="1">
    <location>
        <begin position="1"/>
        <end position="126"/>
    </location>
</feature>
<organism evidence="3 4">
    <name type="scientific">Bremia lactucae</name>
    <name type="common">Lettuce downy mildew</name>
    <dbReference type="NCBI Taxonomy" id="4779"/>
    <lineage>
        <taxon>Eukaryota</taxon>
        <taxon>Sar</taxon>
        <taxon>Stramenopiles</taxon>
        <taxon>Oomycota</taxon>
        <taxon>Peronosporomycetes</taxon>
        <taxon>Peronosporales</taxon>
        <taxon>Peronosporaceae</taxon>
        <taxon>Bremia</taxon>
    </lineage>
</organism>
<protein>
    <submittedName>
        <fullName evidence="3">Uncharacterized protein</fullName>
    </submittedName>
</protein>
<dbReference type="SMART" id="SM00233">
    <property type="entry name" value="PH"/>
    <property type="match status" value="2"/>
</dbReference>
<dbReference type="PANTHER" id="PTHR22957">
    <property type="entry name" value="TBC1 DOMAIN FAMILY MEMBER GTPASE-ACTIVATING PROTEIN"/>
    <property type="match status" value="1"/>
</dbReference>
<dbReference type="PANTHER" id="PTHR22957:SF657">
    <property type="entry name" value="PH DOMAIN-CONTAINING PROTEIN"/>
    <property type="match status" value="1"/>
</dbReference>
<evidence type="ECO:0000313" key="3">
    <source>
        <dbReference type="EMBL" id="TDH69615.1"/>
    </source>
</evidence>
<dbReference type="GO" id="GO:0005096">
    <property type="term" value="F:GTPase activator activity"/>
    <property type="evidence" value="ECO:0007669"/>
    <property type="project" value="TreeGrafter"/>
</dbReference>
<dbReference type="EMBL" id="SHOA02000016">
    <property type="protein sequence ID" value="TDH69615.1"/>
    <property type="molecule type" value="Genomic_DNA"/>
</dbReference>
<dbReference type="PROSITE" id="PS50003">
    <property type="entry name" value="PH_DOMAIN"/>
    <property type="match status" value="2"/>
</dbReference>
<dbReference type="InterPro" id="IPR035969">
    <property type="entry name" value="Rab-GAP_TBC_sf"/>
</dbReference>
<dbReference type="KEGG" id="blac:94351362"/>
<reference evidence="3 4" key="1">
    <citation type="journal article" date="2021" name="Genome Biol.">
        <title>AFLAP: assembly-free linkage analysis pipeline using k-mers from genome sequencing data.</title>
        <authorList>
            <person name="Fletcher K."/>
            <person name="Zhang L."/>
            <person name="Gil J."/>
            <person name="Han R."/>
            <person name="Cavanaugh K."/>
            <person name="Michelmore R."/>
        </authorList>
    </citation>
    <scope>NUCLEOTIDE SEQUENCE [LARGE SCALE GENOMIC DNA]</scope>
    <source>
        <strain evidence="3 4">SF5</strain>
    </source>
</reference>
<accession>A0A976IFJ7</accession>
<gene>
    <name evidence="3" type="ORF">CCR75_007633</name>
</gene>
<dbReference type="SUPFAM" id="SSF50729">
    <property type="entry name" value="PH domain-like"/>
    <property type="match status" value="2"/>
</dbReference>
<dbReference type="Pfam" id="PF00566">
    <property type="entry name" value="RabGAP-TBC"/>
    <property type="match status" value="1"/>
</dbReference>
<dbReference type="OrthoDB" id="165315at2759"/>
<dbReference type="GeneID" id="94351362"/>
<dbReference type="AlphaFoldDB" id="A0A976IFJ7"/>